<protein>
    <recommendedName>
        <fullName evidence="1">pyridoxal kinase</fullName>
        <ecNumber evidence="1">2.7.1.35</ecNumber>
    </recommendedName>
</protein>
<keyword evidence="9" id="KW-1185">Reference proteome</keyword>
<organism evidence="8 9">
    <name type="scientific">Parolsenella catena</name>
    <dbReference type="NCBI Taxonomy" id="2003188"/>
    <lineage>
        <taxon>Bacteria</taxon>
        <taxon>Bacillati</taxon>
        <taxon>Actinomycetota</taxon>
        <taxon>Coriobacteriia</taxon>
        <taxon>Coriobacteriales</taxon>
        <taxon>Atopobiaceae</taxon>
        <taxon>Parolsenella</taxon>
    </lineage>
</organism>
<dbReference type="InterPro" id="IPR013749">
    <property type="entry name" value="PM/HMP-P_kinase-1"/>
</dbReference>
<keyword evidence="4 8" id="KW-0418">Kinase</keyword>
<accession>A0A3G9JVG8</accession>
<dbReference type="GO" id="GO:0008902">
    <property type="term" value="F:hydroxymethylpyrimidine kinase activity"/>
    <property type="evidence" value="ECO:0007669"/>
    <property type="project" value="TreeGrafter"/>
</dbReference>
<evidence type="ECO:0000256" key="5">
    <source>
        <dbReference type="ARBA" id="ARBA00022840"/>
    </source>
</evidence>
<dbReference type="GO" id="GO:0009228">
    <property type="term" value="P:thiamine biosynthetic process"/>
    <property type="evidence" value="ECO:0007669"/>
    <property type="project" value="UniProtKB-KW"/>
</dbReference>
<dbReference type="GO" id="GO:0005829">
    <property type="term" value="C:cytosol"/>
    <property type="evidence" value="ECO:0007669"/>
    <property type="project" value="TreeGrafter"/>
</dbReference>
<dbReference type="SUPFAM" id="SSF53613">
    <property type="entry name" value="Ribokinase-like"/>
    <property type="match status" value="1"/>
</dbReference>
<dbReference type="GO" id="GO:0009443">
    <property type="term" value="P:pyridoxal 5'-phosphate salvage"/>
    <property type="evidence" value="ECO:0007669"/>
    <property type="project" value="InterPro"/>
</dbReference>
<keyword evidence="2" id="KW-0808">Transferase</keyword>
<evidence type="ECO:0000313" key="9">
    <source>
        <dbReference type="Proteomes" id="UP000273154"/>
    </source>
</evidence>
<evidence type="ECO:0000256" key="2">
    <source>
        <dbReference type="ARBA" id="ARBA00022679"/>
    </source>
</evidence>
<dbReference type="EC" id="2.7.1.35" evidence="1"/>
<dbReference type="OrthoDB" id="9800808at2"/>
<keyword evidence="3" id="KW-0547">Nucleotide-binding</keyword>
<evidence type="ECO:0000256" key="6">
    <source>
        <dbReference type="ARBA" id="ARBA00022977"/>
    </source>
</evidence>
<sequence length="290" mass="30756">MPVASDLYLYQREGSYLPRVAAVHDLCGYGNCSLGVAIPVLSCAGIDVCSVPTSLFSAHTKFPGFYMLDTTPMLGAYLDAWRQHGVDLDGVYSGFLGSAEQVAAIRRLYDEYPHALRIVDPVMGDNGSRYPTYTDEMCEATRGLVEGADVLTPNLTEASILTGIPYEGADVDEAYVRRMADALLAMGAKSVVLKGIVRADEGVIRNYAATAGGLESTSDELLPYMLHGTGDLFASGLTAAIYCGRSLLDAVSFAGTLVSDAMAVSCDQPGYELRGVSFQSVLGDVTALLA</sequence>
<evidence type="ECO:0000256" key="1">
    <source>
        <dbReference type="ARBA" id="ARBA00012104"/>
    </source>
</evidence>
<proteinExistence type="predicted"/>
<dbReference type="AlphaFoldDB" id="A0A3G9JVG8"/>
<dbReference type="Proteomes" id="UP000273154">
    <property type="component" value="Chromosome"/>
</dbReference>
<dbReference type="GO" id="GO:0008478">
    <property type="term" value="F:pyridoxal kinase activity"/>
    <property type="evidence" value="ECO:0007669"/>
    <property type="project" value="UniProtKB-EC"/>
</dbReference>
<evidence type="ECO:0000256" key="4">
    <source>
        <dbReference type="ARBA" id="ARBA00022777"/>
    </source>
</evidence>
<keyword evidence="6" id="KW-0784">Thiamine biosynthesis</keyword>
<dbReference type="GO" id="GO:0005524">
    <property type="term" value="F:ATP binding"/>
    <property type="evidence" value="ECO:0007669"/>
    <property type="project" value="UniProtKB-KW"/>
</dbReference>
<dbReference type="CDD" id="cd01173">
    <property type="entry name" value="pyridoxal_pyridoxamine_kinase"/>
    <property type="match status" value="1"/>
</dbReference>
<gene>
    <name evidence="8" type="primary">pdxK</name>
    <name evidence="8" type="ORF">Pcatena_00240</name>
</gene>
<dbReference type="InterPro" id="IPR029056">
    <property type="entry name" value="Ribokinase-like"/>
</dbReference>
<name>A0A3G9JVG8_9ACTN</name>
<feature type="domain" description="Pyridoxamine kinase/Phosphomethylpyrimidine kinase" evidence="7">
    <location>
        <begin position="85"/>
        <end position="264"/>
    </location>
</feature>
<reference evidence="9" key="1">
    <citation type="submission" date="2018-11" db="EMBL/GenBank/DDBJ databases">
        <title>Comparative genomics of Parolsenella catena and Libanicoccus massiliensis: Reclassification of Libanicoccus massiliensis as Parolsenella massiliensis comb. nov.</title>
        <authorList>
            <person name="Sakamoto M."/>
            <person name="Ikeyama N."/>
            <person name="Murakami T."/>
            <person name="Mori H."/>
            <person name="Yuki M."/>
            <person name="Ohkuma M."/>
        </authorList>
    </citation>
    <scope>NUCLEOTIDE SEQUENCE [LARGE SCALE GENOMIC DNA]</scope>
    <source>
        <strain evidence="9">JCM 31932</strain>
    </source>
</reference>
<dbReference type="Gene3D" id="3.40.1190.20">
    <property type="match status" value="1"/>
</dbReference>
<evidence type="ECO:0000313" key="8">
    <source>
        <dbReference type="EMBL" id="BBH49437.1"/>
    </source>
</evidence>
<dbReference type="KEGG" id="pcat:Pcatena_00240"/>
<dbReference type="GO" id="GO:0008972">
    <property type="term" value="F:phosphomethylpyrimidine kinase activity"/>
    <property type="evidence" value="ECO:0007669"/>
    <property type="project" value="TreeGrafter"/>
</dbReference>
<dbReference type="PANTHER" id="PTHR20858:SF17">
    <property type="entry name" value="HYDROXYMETHYLPYRIMIDINE_PHOSPHOMETHYLPYRIMIDINE KINASE THI20-RELATED"/>
    <property type="match status" value="1"/>
</dbReference>
<dbReference type="PANTHER" id="PTHR20858">
    <property type="entry name" value="PHOSPHOMETHYLPYRIMIDINE KINASE"/>
    <property type="match status" value="1"/>
</dbReference>
<dbReference type="RefSeq" id="WP_126420535.1">
    <property type="nucleotide sequence ID" value="NZ_AP019367.1"/>
</dbReference>
<dbReference type="Pfam" id="PF08543">
    <property type="entry name" value="Phos_pyr_kin"/>
    <property type="match status" value="1"/>
</dbReference>
<dbReference type="EMBL" id="AP019367">
    <property type="protein sequence ID" value="BBH49437.1"/>
    <property type="molecule type" value="Genomic_DNA"/>
</dbReference>
<evidence type="ECO:0000259" key="7">
    <source>
        <dbReference type="Pfam" id="PF08543"/>
    </source>
</evidence>
<dbReference type="GeneID" id="88848166"/>
<keyword evidence="5" id="KW-0067">ATP-binding</keyword>
<evidence type="ECO:0000256" key="3">
    <source>
        <dbReference type="ARBA" id="ARBA00022741"/>
    </source>
</evidence>
<dbReference type="InterPro" id="IPR004625">
    <property type="entry name" value="PyrdxlKinase"/>
</dbReference>